<dbReference type="Gene3D" id="2.40.240.10">
    <property type="entry name" value="Ribosomal Protein L25, Chain P"/>
    <property type="match status" value="1"/>
</dbReference>
<protein>
    <recommendedName>
        <fullName evidence="5">Large ribosomal subunit protein bL25</fullName>
    </recommendedName>
    <alternativeName>
        <fullName evidence="5">General stress protein CTC</fullName>
    </alternativeName>
</protein>
<dbReference type="InterPro" id="IPR020057">
    <property type="entry name" value="Ribosomal_bL25_b-dom"/>
</dbReference>
<keyword evidence="2 5" id="KW-0694">RNA-binding</keyword>
<comment type="subunit">
    <text evidence="5">Part of the 50S ribosomal subunit; part of the 5S rRNA/L5/L18/L25 subcomplex. Contacts the 5S rRNA. Binds to the 5S rRNA independently of L5 and L18.</text>
</comment>
<dbReference type="Pfam" id="PF14693">
    <property type="entry name" value="Ribosomal_TL5_C"/>
    <property type="match status" value="1"/>
</dbReference>
<gene>
    <name evidence="5 9" type="primary">rplY</name>
    <name evidence="5" type="synonym">ctc</name>
    <name evidence="9" type="ORF">CDES_04645</name>
</gene>
<keyword evidence="3 5" id="KW-0689">Ribosomal protein</keyword>
<feature type="domain" description="Large ribosomal subunit protein bL25 L25" evidence="7">
    <location>
        <begin position="7"/>
        <end position="94"/>
    </location>
</feature>
<evidence type="ECO:0000259" key="8">
    <source>
        <dbReference type="Pfam" id="PF14693"/>
    </source>
</evidence>
<dbReference type="GO" id="GO:0008097">
    <property type="term" value="F:5S rRNA binding"/>
    <property type="evidence" value="ECO:0007669"/>
    <property type="project" value="InterPro"/>
</dbReference>
<evidence type="ECO:0000256" key="2">
    <source>
        <dbReference type="ARBA" id="ARBA00022884"/>
    </source>
</evidence>
<keyword evidence="10" id="KW-1185">Reference proteome</keyword>
<dbReference type="GO" id="GO:0003735">
    <property type="term" value="F:structural constituent of ribosome"/>
    <property type="evidence" value="ECO:0007669"/>
    <property type="project" value="InterPro"/>
</dbReference>
<dbReference type="InterPro" id="IPR011035">
    <property type="entry name" value="Ribosomal_bL25/Gln-tRNA_synth"/>
</dbReference>
<evidence type="ECO:0000256" key="5">
    <source>
        <dbReference type="HAMAP-Rule" id="MF_01334"/>
    </source>
</evidence>
<dbReference type="Gene3D" id="2.170.120.20">
    <property type="entry name" value="Ribosomal protein L25, beta domain"/>
    <property type="match status" value="1"/>
</dbReference>
<dbReference type="GO" id="GO:0006412">
    <property type="term" value="P:translation"/>
    <property type="evidence" value="ECO:0007669"/>
    <property type="project" value="UniProtKB-UniRule"/>
</dbReference>
<evidence type="ECO:0000313" key="9">
    <source>
        <dbReference type="EMBL" id="ALC05373.1"/>
    </source>
</evidence>
<dbReference type="OrthoDB" id="5242980at2"/>
<dbReference type="PANTHER" id="PTHR33284">
    <property type="entry name" value="RIBOSOMAL PROTEIN L25/GLN-TRNA SYNTHETASE, ANTI-CODON-BINDING DOMAIN-CONTAINING PROTEIN"/>
    <property type="match status" value="1"/>
</dbReference>
<dbReference type="EMBL" id="CP009220">
    <property type="protein sequence ID" value="ALC05373.1"/>
    <property type="molecule type" value="Genomic_DNA"/>
</dbReference>
<organism evidence="9 10">
    <name type="scientific">Corynebacterium deserti GIMN1.010</name>
    <dbReference type="NCBI Taxonomy" id="931089"/>
    <lineage>
        <taxon>Bacteria</taxon>
        <taxon>Bacillati</taxon>
        <taxon>Actinomycetota</taxon>
        <taxon>Actinomycetes</taxon>
        <taxon>Mycobacteriales</taxon>
        <taxon>Corynebacteriaceae</taxon>
        <taxon>Corynebacterium</taxon>
    </lineage>
</organism>
<dbReference type="Pfam" id="PF01386">
    <property type="entry name" value="Ribosomal_L25p"/>
    <property type="match status" value="1"/>
</dbReference>
<dbReference type="InterPro" id="IPR020056">
    <property type="entry name" value="Rbsml_bL25/Gln-tRNA_synth_N"/>
</dbReference>
<dbReference type="InterPro" id="IPR037121">
    <property type="entry name" value="Ribosomal_bL25_C"/>
</dbReference>
<dbReference type="NCBIfam" id="TIGR00731">
    <property type="entry name" value="bL25_bact_ctc"/>
    <property type="match status" value="1"/>
</dbReference>
<dbReference type="PANTHER" id="PTHR33284:SF1">
    <property type="entry name" value="RIBOSOMAL PROTEIN L25_GLN-TRNA SYNTHETASE, ANTI-CODON-BINDING DOMAIN-CONTAINING PROTEIN"/>
    <property type="match status" value="1"/>
</dbReference>
<dbReference type="GO" id="GO:0022625">
    <property type="term" value="C:cytosolic large ribosomal subunit"/>
    <property type="evidence" value="ECO:0007669"/>
    <property type="project" value="TreeGrafter"/>
</dbReference>
<dbReference type="AlphaFoldDB" id="A0A0M3Q9B7"/>
<keyword evidence="4 5" id="KW-0687">Ribonucleoprotein</keyword>
<evidence type="ECO:0000313" key="10">
    <source>
        <dbReference type="Proteomes" id="UP000068067"/>
    </source>
</evidence>
<dbReference type="STRING" id="931089.CDES_04645"/>
<dbReference type="NCBIfam" id="NF004131">
    <property type="entry name" value="PRK05618.2-1"/>
    <property type="match status" value="1"/>
</dbReference>
<evidence type="ECO:0000256" key="6">
    <source>
        <dbReference type="SAM" id="MobiDB-lite"/>
    </source>
</evidence>
<keyword evidence="1 5" id="KW-0699">rRNA-binding</keyword>
<reference evidence="9 10" key="1">
    <citation type="submission" date="2014-08" db="EMBL/GenBank/DDBJ databases">
        <title>Complete genome sequence of Corynebacterium deserti GIMN1.010 (=DSM 45689), isolated from desert sand in western China.</title>
        <authorList>
            <person name="Ruckert C."/>
            <person name="Albersmeier A."/>
            <person name="Kalinowski J."/>
        </authorList>
    </citation>
    <scope>NUCLEOTIDE SEQUENCE [LARGE SCALE GENOMIC DNA]</scope>
    <source>
        <strain evidence="9 10">GIMN1.010</strain>
    </source>
</reference>
<dbReference type="InterPro" id="IPR001021">
    <property type="entry name" value="Ribosomal_bL25_long"/>
</dbReference>
<dbReference type="PATRIC" id="fig|931089.4.peg.940"/>
<dbReference type="CDD" id="cd00495">
    <property type="entry name" value="Ribosomal_L25_TL5_CTC"/>
    <property type="match status" value="1"/>
</dbReference>
<dbReference type="InterPro" id="IPR029751">
    <property type="entry name" value="Ribosomal_L25_dom"/>
</dbReference>
<dbReference type="KEGG" id="cdx:CDES_04645"/>
<evidence type="ECO:0000256" key="1">
    <source>
        <dbReference type="ARBA" id="ARBA00022730"/>
    </source>
</evidence>
<feature type="domain" description="Large ribosomal subunit protein bL25 beta" evidence="8">
    <location>
        <begin position="102"/>
        <end position="181"/>
    </location>
</feature>
<dbReference type="SUPFAM" id="SSF50715">
    <property type="entry name" value="Ribosomal protein L25-like"/>
    <property type="match status" value="1"/>
</dbReference>
<evidence type="ECO:0000256" key="3">
    <source>
        <dbReference type="ARBA" id="ARBA00022980"/>
    </source>
</evidence>
<feature type="region of interest" description="Disordered" evidence="6">
    <location>
        <begin position="183"/>
        <end position="204"/>
    </location>
</feature>
<dbReference type="HAMAP" id="MF_01334">
    <property type="entry name" value="Ribosomal_bL25_CTC"/>
    <property type="match status" value="1"/>
</dbReference>
<name>A0A0M3Q9B7_9CORY</name>
<sequence length="204" mass="22119">MAKYETIEAAVRTEFGKGSARRARVAGQIPAVVYGADVESNLHITVDHRSFAALVRNHGVNAVLQLDIEGEKHLTMVKHIDQNVLTFNIDHVDLLAIKRGEKVEVDVPVIVEGEPAPGTMFVQDADSIKVEADVLSIPEEYKVSVEGLEFGAQITAGDIELDGETTLVDDPEALIVNVVYPEVEEEAEGEEGEEAAEEAAEESE</sequence>
<dbReference type="Proteomes" id="UP000068067">
    <property type="component" value="Chromosome"/>
</dbReference>
<dbReference type="InterPro" id="IPR020930">
    <property type="entry name" value="Ribosomal_uL5_bac-type"/>
</dbReference>
<comment type="similarity">
    <text evidence="5">Belongs to the bacterial ribosomal protein bL25 family. CTC subfamily.</text>
</comment>
<accession>A0A0M3Q9B7</accession>
<evidence type="ECO:0000259" key="7">
    <source>
        <dbReference type="Pfam" id="PF01386"/>
    </source>
</evidence>
<evidence type="ECO:0000256" key="4">
    <source>
        <dbReference type="ARBA" id="ARBA00023274"/>
    </source>
</evidence>
<proteinExistence type="inferred from homology"/>
<comment type="function">
    <text evidence="5">This is one of the proteins that binds to the 5S RNA in the ribosome where it forms part of the central protuberance.</text>
</comment>
<dbReference type="RefSeq" id="WP_053544460.1">
    <property type="nucleotide sequence ID" value="NZ_CP009220.1"/>
</dbReference>